<sequence>MSGKAEVTEEATAYWHRRLSPLPQETTLPADFPYRLEDTGERETRELALDADPGMPLSHALTVNALTEDAPAVPS</sequence>
<protein>
    <submittedName>
        <fullName evidence="1">Uncharacterized protein</fullName>
    </submittedName>
</protein>
<comment type="caution">
    <text evidence="1">The sequence shown here is derived from an EMBL/GenBank/DDBJ whole genome shotgun (WGS) entry which is preliminary data.</text>
</comment>
<reference evidence="1 2" key="1">
    <citation type="submission" date="2021-01" db="EMBL/GenBank/DDBJ databases">
        <title>Whole genome shotgun sequence of Planotetraspora phitsanulokensis NBRC 104273.</title>
        <authorList>
            <person name="Komaki H."/>
            <person name="Tamura T."/>
        </authorList>
    </citation>
    <scope>NUCLEOTIDE SEQUENCE [LARGE SCALE GENOMIC DNA]</scope>
    <source>
        <strain evidence="1 2">NBRC 104273</strain>
    </source>
</reference>
<evidence type="ECO:0000313" key="2">
    <source>
        <dbReference type="Proteomes" id="UP000622547"/>
    </source>
</evidence>
<evidence type="ECO:0000313" key="1">
    <source>
        <dbReference type="EMBL" id="GII36183.1"/>
    </source>
</evidence>
<dbReference type="RefSeq" id="WP_204071921.1">
    <property type="nucleotide sequence ID" value="NZ_BAABHI010000012.1"/>
</dbReference>
<organism evidence="1 2">
    <name type="scientific">Planotetraspora phitsanulokensis</name>
    <dbReference type="NCBI Taxonomy" id="575192"/>
    <lineage>
        <taxon>Bacteria</taxon>
        <taxon>Bacillati</taxon>
        <taxon>Actinomycetota</taxon>
        <taxon>Actinomycetes</taxon>
        <taxon>Streptosporangiales</taxon>
        <taxon>Streptosporangiaceae</taxon>
        <taxon>Planotetraspora</taxon>
    </lineage>
</organism>
<dbReference type="Proteomes" id="UP000622547">
    <property type="component" value="Unassembled WGS sequence"/>
</dbReference>
<keyword evidence="2" id="KW-1185">Reference proteome</keyword>
<gene>
    <name evidence="1" type="ORF">Pph01_11860</name>
</gene>
<dbReference type="AlphaFoldDB" id="A0A8J3XH49"/>
<proteinExistence type="predicted"/>
<name>A0A8J3XH49_9ACTN</name>
<accession>A0A8J3XH49</accession>
<dbReference type="EMBL" id="BOOP01000004">
    <property type="protein sequence ID" value="GII36183.1"/>
    <property type="molecule type" value="Genomic_DNA"/>
</dbReference>